<dbReference type="Gene3D" id="3.40.630.40">
    <property type="entry name" value="Zn-dependent exopeptidases"/>
    <property type="match status" value="1"/>
</dbReference>
<dbReference type="Gene3D" id="2.60.40.3500">
    <property type="match status" value="1"/>
</dbReference>
<gene>
    <name evidence="4" type="ORF">C7K55_02870</name>
</gene>
<dbReference type="Proteomes" id="UP000243002">
    <property type="component" value="Unassembled WGS sequence"/>
</dbReference>
<dbReference type="GO" id="GO:0030288">
    <property type="term" value="C:outer membrane-bounded periplasmic space"/>
    <property type="evidence" value="ECO:0007669"/>
    <property type="project" value="TreeGrafter"/>
</dbReference>
<keyword evidence="5" id="KW-1185">Reference proteome</keyword>
<evidence type="ECO:0000256" key="1">
    <source>
        <dbReference type="ARBA" id="ARBA00022801"/>
    </source>
</evidence>
<keyword evidence="2" id="KW-0732">Signal</keyword>
<comment type="caution">
    <text evidence="4">The sequence shown here is derived from an EMBL/GenBank/DDBJ whole genome shotgun (WGS) entry which is preliminary data.</text>
</comment>
<dbReference type="GO" id="GO:0009253">
    <property type="term" value="P:peptidoglycan catabolic process"/>
    <property type="evidence" value="ECO:0007669"/>
    <property type="project" value="InterPro"/>
</dbReference>
<evidence type="ECO:0000313" key="4">
    <source>
        <dbReference type="EMBL" id="PSJ06915.1"/>
    </source>
</evidence>
<accession>A0A2P7N0B7</accession>
<dbReference type="GO" id="GO:0008745">
    <property type="term" value="F:N-acetylmuramoyl-L-alanine amidase activity"/>
    <property type="evidence" value="ECO:0007669"/>
    <property type="project" value="InterPro"/>
</dbReference>
<dbReference type="InterPro" id="IPR050695">
    <property type="entry name" value="N-acetylmuramoyl_amidase_3"/>
</dbReference>
<name>A0A2P7N0B7_9CYAN</name>
<dbReference type="EMBL" id="PXXO01000002">
    <property type="protein sequence ID" value="PSJ06915.1"/>
    <property type="molecule type" value="Genomic_DNA"/>
</dbReference>
<dbReference type="PANTHER" id="PTHR30404:SF0">
    <property type="entry name" value="N-ACETYLMURAMOYL-L-ALANINE AMIDASE AMIC"/>
    <property type="match status" value="1"/>
</dbReference>
<dbReference type="OrthoDB" id="9806267at2"/>
<dbReference type="Pfam" id="PF01520">
    <property type="entry name" value="Amidase_3"/>
    <property type="match status" value="1"/>
</dbReference>
<evidence type="ECO:0000313" key="5">
    <source>
        <dbReference type="Proteomes" id="UP000243002"/>
    </source>
</evidence>
<dbReference type="InterPro" id="IPR002508">
    <property type="entry name" value="MurNAc-LAA_cat"/>
</dbReference>
<dbReference type="SMART" id="SM00646">
    <property type="entry name" value="Ami_3"/>
    <property type="match status" value="1"/>
</dbReference>
<feature type="signal peptide" evidence="2">
    <location>
        <begin position="1"/>
        <end position="27"/>
    </location>
</feature>
<dbReference type="PANTHER" id="PTHR30404">
    <property type="entry name" value="N-ACETYLMURAMOYL-L-ALANINE AMIDASE"/>
    <property type="match status" value="1"/>
</dbReference>
<dbReference type="RefSeq" id="WP_106501887.1">
    <property type="nucleotide sequence ID" value="NZ_PXXO01000002.1"/>
</dbReference>
<proteinExistence type="predicted"/>
<dbReference type="CDD" id="cd02696">
    <property type="entry name" value="MurNAc-LAA"/>
    <property type="match status" value="1"/>
</dbReference>
<keyword evidence="1" id="KW-0378">Hydrolase</keyword>
<evidence type="ECO:0000259" key="3">
    <source>
        <dbReference type="SMART" id="SM00646"/>
    </source>
</evidence>
<reference evidence="4 5" key="1">
    <citation type="journal article" date="2018" name="Environ. Microbiol.">
        <title>Ecological and genomic features of two widespread freshwater picocyanobacteria.</title>
        <authorList>
            <person name="Cabello-Yeves P.J."/>
            <person name="Picazo A."/>
            <person name="Camacho A."/>
            <person name="Callieri C."/>
            <person name="Rosselli R."/>
            <person name="Roda-Garcia J.J."/>
            <person name="Coutinho F.H."/>
            <person name="Rodriguez-Valera F."/>
        </authorList>
    </citation>
    <scope>NUCLEOTIDE SEQUENCE [LARGE SCALE GENOMIC DNA]</scope>
    <source>
        <strain evidence="4 5">Tous</strain>
    </source>
</reference>
<organism evidence="4 5">
    <name type="scientific">Cyanobium usitatum str. Tous</name>
    <dbReference type="NCBI Taxonomy" id="2116684"/>
    <lineage>
        <taxon>Bacteria</taxon>
        <taxon>Bacillati</taxon>
        <taxon>Cyanobacteriota</taxon>
        <taxon>Cyanophyceae</taxon>
        <taxon>Synechococcales</taxon>
        <taxon>Prochlorococcaceae</taxon>
        <taxon>Cyanobium</taxon>
    </lineage>
</organism>
<feature type="domain" description="MurNAc-LAA" evidence="3">
    <location>
        <begin position="241"/>
        <end position="355"/>
    </location>
</feature>
<sequence length="362" mass="38648">MPWSVRFRWSAALAAVALLMADLPAWASSLAAWRVSRSGQLELRTSIDVRPQAFFEAGTGFRGPRVWVDLPGAPSRTRTVRGSGALREVRIGRPDSFTTRLVLEFAPGTQLDPSGLRLVGTSRDRWRMELPGLGNQAGLGLGEGDLDAVASFGADQQTFFPTAATPLSADGLPVVPRGRFKVVIDPGHGGPDPGAVGIGGLRETDVVLDVCLQIARLLQARGVQVLMTRTSEVDVDLPPRVALANSSGADLFVSVHANALSMARPDVNGIETFFFEGAGSPSRRLAAALQEQMVAISPGSPDRGVRTGRFFVIRRTVMPSALVEMGFVTGELDSRRLADANFRRRMALALSAGILNALQGQQ</sequence>
<evidence type="ECO:0000256" key="2">
    <source>
        <dbReference type="SAM" id="SignalP"/>
    </source>
</evidence>
<dbReference type="Pfam" id="PF11741">
    <property type="entry name" value="AMIN"/>
    <property type="match status" value="1"/>
</dbReference>
<feature type="chain" id="PRO_5015167367" evidence="2">
    <location>
        <begin position="28"/>
        <end position="362"/>
    </location>
</feature>
<protein>
    <submittedName>
        <fullName evidence="4">N-acetylmuramoyl-L-alanine amidase</fullName>
    </submittedName>
</protein>
<dbReference type="SUPFAM" id="SSF53187">
    <property type="entry name" value="Zn-dependent exopeptidases"/>
    <property type="match status" value="1"/>
</dbReference>
<dbReference type="InterPro" id="IPR021731">
    <property type="entry name" value="AMIN_dom"/>
</dbReference>
<dbReference type="AlphaFoldDB" id="A0A2P7N0B7"/>